<feature type="region of interest" description="Disordered" evidence="1">
    <location>
        <begin position="143"/>
        <end position="170"/>
    </location>
</feature>
<feature type="domain" description="DUF6268" evidence="2">
    <location>
        <begin position="235"/>
        <end position="430"/>
    </location>
</feature>
<evidence type="ECO:0000313" key="4">
    <source>
        <dbReference type="Proteomes" id="UP000238322"/>
    </source>
</evidence>
<accession>A0A2S8FR01</accession>
<dbReference type="Pfam" id="PF19783">
    <property type="entry name" value="DUF6268"/>
    <property type="match status" value="1"/>
</dbReference>
<evidence type="ECO:0000256" key="1">
    <source>
        <dbReference type="SAM" id="MobiDB-lite"/>
    </source>
</evidence>
<organism evidence="3 4">
    <name type="scientific">Blastopirellula marina</name>
    <dbReference type="NCBI Taxonomy" id="124"/>
    <lineage>
        <taxon>Bacteria</taxon>
        <taxon>Pseudomonadati</taxon>
        <taxon>Planctomycetota</taxon>
        <taxon>Planctomycetia</taxon>
        <taxon>Pirellulales</taxon>
        <taxon>Pirellulaceae</taxon>
        <taxon>Blastopirellula</taxon>
    </lineage>
</organism>
<reference evidence="3 4" key="1">
    <citation type="submission" date="2018-02" db="EMBL/GenBank/DDBJ databases">
        <title>Comparative genomes isolates from brazilian mangrove.</title>
        <authorList>
            <person name="Araujo J.E."/>
            <person name="Taketani R.G."/>
            <person name="Silva M.C.P."/>
            <person name="Loureco M.V."/>
            <person name="Andreote F.D."/>
        </authorList>
    </citation>
    <scope>NUCLEOTIDE SEQUENCE [LARGE SCALE GENOMIC DNA]</scope>
    <source>
        <strain evidence="3 4">Hex-1 MGV</strain>
    </source>
</reference>
<protein>
    <recommendedName>
        <fullName evidence="2">DUF6268 domain-containing protein</fullName>
    </recommendedName>
</protein>
<dbReference type="EMBL" id="PUHY01000010">
    <property type="protein sequence ID" value="PQO34606.1"/>
    <property type="molecule type" value="Genomic_DNA"/>
</dbReference>
<dbReference type="AlphaFoldDB" id="A0A2S8FR01"/>
<comment type="caution">
    <text evidence="3">The sequence shown here is derived from an EMBL/GenBank/DDBJ whole genome shotgun (WGS) entry which is preliminary data.</text>
</comment>
<sequence>MLALLAICHSALTRESFAFYKLAPLSRVDSRGKEANGMEMRAAKETTGSMDRHLWSNSRPVRTQLEVPGTAVTTAHWRRTAALGLVLLWVSFAAAQSPDAAYPPSYRFDGPQVDPPSRLPPWGLQEEMILEDELDATAWQLPPVSEPPALPEPAEKRRSRGSGMGGGPFGGSGGPGYGAMWFPPQPVRGQDVNFQLVQQNAAAMGPVWKGDHGIALLSLKVRNSHYFTDAILPDTQRAFPSNLWDVGLGLTYFHKFDGGSTLGIISGFGSESDRPFHSIDEMNVSLVTFLRKPTQNGRDAWMFGAMYSSSGTLNFPIPIIAYEWNPNERFKMNIGLPFSLEWKPRDDWTLNVTYLPLTNGNVLITKDLTERLHLYGGYRSVSDAYFLSDRVKKEERFFSVDQRVLLGLRWDLGEHFVVDFSSGYVFDRRYGEGENQGATWHDEVSVEPGAFIGLDCRLQF</sequence>
<evidence type="ECO:0000259" key="2">
    <source>
        <dbReference type="Pfam" id="PF19783"/>
    </source>
</evidence>
<gene>
    <name evidence="3" type="ORF">C5Y83_13925</name>
</gene>
<proteinExistence type="predicted"/>
<dbReference type="Proteomes" id="UP000238322">
    <property type="component" value="Unassembled WGS sequence"/>
</dbReference>
<evidence type="ECO:0000313" key="3">
    <source>
        <dbReference type="EMBL" id="PQO34606.1"/>
    </source>
</evidence>
<name>A0A2S8FR01_9BACT</name>
<dbReference type="InterPro" id="IPR046235">
    <property type="entry name" value="DUF6268"/>
</dbReference>